<organism evidence="8 9">
    <name type="scientific">Tilletia horrida</name>
    <dbReference type="NCBI Taxonomy" id="155126"/>
    <lineage>
        <taxon>Eukaryota</taxon>
        <taxon>Fungi</taxon>
        <taxon>Dikarya</taxon>
        <taxon>Basidiomycota</taxon>
        <taxon>Ustilaginomycotina</taxon>
        <taxon>Exobasidiomycetes</taxon>
        <taxon>Tilletiales</taxon>
        <taxon>Tilletiaceae</taxon>
        <taxon>Tilletia</taxon>
    </lineage>
</organism>
<dbReference type="PANTHER" id="PTHR47447:SF17">
    <property type="entry name" value="OS12G0638900 PROTEIN"/>
    <property type="match status" value="1"/>
</dbReference>
<dbReference type="InterPro" id="IPR002885">
    <property type="entry name" value="PPR_rpt"/>
</dbReference>
<name>A0AAN6GBA2_9BASI</name>
<evidence type="ECO:0000313" key="9">
    <source>
        <dbReference type="Proteomes" id="UP001176521"/>
    </source>
</evidence>
<comment type="function">
    <text evidence="3">Regulates mitochondrial small subunit maturation by controlling 15S rRNA 5'-end processing. Localizes to the 5' precursor of the 15S rRNA in a position that is subsequently occupied by mS47 in the mature yeast mtSSU. Uses structure and sequence-specific RNA recognition, binding to a single-stranded region of the precursor and specifically recognizing bases -6 to -1. The exchange of Ccm1 for mS47 is coupled to the irreversible removal of precursor rRNA that is accompanied by conformational changes of the mitoribosomal proteins uS5m and mS26. These conformational changes signal completion of 5'-end rRNA processing through protection of the mature 5'-end of the 15S rRNA and stabilization of mS47. The removal of the 5' precursor together with the dissociation of Ccm1 may be catalyzed by the 5'-3' exoribonuclease Pet127. Involved in the specific removal of group I introns in mitochondrial encoded transcripts.</text>
</comment>
<accession>A0AAN6GBA2</accession>
<proteinExistence type="inferred from homology"/>
<gene>
    <name evidence="8" type="ORF">OC842_004939</name>
</gene>
<feature type="compositionally biased region" description="Acidic residues" evidence="6">
    <location>
        <begin position="1170"/>
        <end position="1208"/>
    </location>
</feature>
<evidence type="ECO:0000256" key="2">
    <source>
        <dbReference type="ARBA" id="ARBA00022737"/>
    </source>
</evidence>
<comment type="similarity">
    <text evidence="1">Belongs to the CCM1 family.</text>
</comment>
<keyword evidence="2" id="KW-0677">Repeat</keyword>
<dbReference type="Pfam" id="PF01535">
    <property type="entry name" value="PPR"/>
    <property type="match status" value="2"/>
</dbReference>
<sequence length="1332" mass="148129">MNGKLSLPRLSFRDYFTAVLHEHHPKYAALALQAATLAHDGQPYHAPPRSFIDKGKARAIDAIDSIVDSVLYAKSALSSALAEAGPAAPITLAAVAPVASSSSSPVPSTSSSSIMEQMRFEVDLRPLHCVKRRPILPSAALTASASGRGYSKAPSSSAAWKRRRPHRRREAAEPVEHHAATRRDAILSKGRPWQRYKAIAQQSIPSNQLDPSLLQAAPELLDLVREGHVTEALARLSQIYNIFDAEGHLDILKQAGLAPVHLDAVRRQPETADRLLFLRQILTSTFFYLHNAFTRTTGLRWTQAREERLKAQADIEAALLWLFKRPALVALVSFRNQRLSMLTRLCIMSLASPKESADRIAGSLTEQRRHDGLAAMYQTFILALTQGHAATVAFELLKVATESEVPVRELVARKLARILSVEQQFDLADHTFDMLAQQIKRKRQTVDGRDVVAQDLNHDGGVTGANSHRDEGALLETETLFTRAAHRARSGRELLLQHDIWALENRPEAQAWLDRARVHLFAEAAAANGDVEECDKVLGERFALDWRRGSGSDSNSGKARPTHVVYSRRIQARLRLGALGRAETLLGEMLSRGQKPSTRAFENFLFECRRTEDVMLALRILQVHQAFEHPLTEKVLVKLMHIYARRHDSEGAQRVLRLMLDVDLSPPPSAYTALVLAYVEAGEWSKAFLQFNKMLRSRDPNLRPSRRAYELILKALVLSGSSTSEVMRFVKTMERQGFGIDAKTLSLMLTNACDAGHMELATQMLESVDSTLPDGADAFHFSIIIHGFLQNGQNLRAKEYFDTLLKRGLQPSHVTYATFVASHARVGTDEQLQKAMKIASWALSELSDSISGDRFTYANISAMLYMPILRAEVDRGDSVAAEEVFGEMGETTGMTAIRCLTTLLDLQRRDGRIQAAMETWYQLINLACADEYTTLLQVLEDRVQSVLKNDGTPRSAETRLRNSSLLCLPLSIIMDALSAAGLHDEAIQAWMLVRELRGEFDPDNWNVLMNVHAQSGRMREALEIVEHVLNEQSPDWEGLREEATVCKYVPYPEQRVNLLEAALGPLRMEQLKNRRRQQRIFEDARSAWVRLSEPQGTSTATRAGGQLAEGLLGSSGDRGQRVGEWQADAGEQDARDERPSREPADAGASADEVVHQARRQRRPDPSGIDGNDDAEDKDDSAEEWLDEPTDWDAADGKDADDDDKAGVYDDDPITVSMARRINIDSCFWFVHQKQLAILDEALEAQGEMRSAEASFDEAEEGYGRGGDVGSLSGFAGGSGDSARFISQMEMQERYPVAARILGQYRRKKQAAVAKGLAIEQRQARPANTVEAR</sequence>
<feature type="region of interest" description="Disordered" evidence="6">
    <location>
        <begin position="146"/>
        <end position="180"/>
    </location>
</feature>
<evidence type="ECO:0000256" key="3">
    <source>
        <dbReference type="ARBA" id="ARBA00044493"/>
    </source>
</evidence>
<evidence type="ECO:0000256" key="1">
    <source>
        <dbReference type="ARBA" id="ARBA00006192"/>
    </source>
</evidence>
<feature type="compositionally biased region" description="Basic and acidic residues" evidence="6">
    <location>
        <begin position="170"/>
        <end position="180"/>
    </location>
</feature>
<dbReference type="SUPFAM" id="SSF48452">
    <property type="entry name" value="TPR-like"/>
    <property type="match status" value="1"/>
</dbReference>
<feature type="compositionally biased region" description="Basic residues" evidence="6">
    <location>
        <begin position="160"/>
        <end position="169"/>
    </location>
</feature>
<comment type="subunit">
    <text evidence="4">Binds to mitochondrial small subunit 15S rRNA.</text>
</comment>
<dbReference type="InterPro" id="IPR057027">
    <property type="entry name" value="TPR_mt"/>
</dbReference>
<feature type="region of interest" description="Disordered" evidence="6">
    <location>
        <begin position="1092"/>
        <end position="1208"/>
    </location>
</feature>
<feature type="domain" description="Pentatricopeptide repeat-containing protein-mitochondrial" evidence="7">
    <location>
        <begin position="635"/>
        <end position="764"/>
    </location>
</feature>
<dbReference type="PROSITE" id="PS51375">
    <property type="entry name" value="PPR"/>
    <property type="match status" value="2"/>
</dbReference>
<dbReference type="Pfam" id="PF23276">
    <property type="entry name" value="TPR_24"/>
    <property type="match status" value="1"/>
</dbReference>
<feature type="repeat" description="PPR" evidence="5">
    <location>
        <begin position="777"/>
        <end position="811"/>
    </location>
</feature>
<dbReference type="Proteomes" id="UP001176521">
    <property type="component" value="Unassembled WGS sequence"/>
</dbReference>
<evidence type="ECO:0000256" key="6">
    <source>
        <dbReference type="SAM" id="MobiDB-lite"/>
    </source>
</evidence>
<feature type="repeat" description="PPR" evidence="5">
    <location>
        <begin position="1001"/>
        <end position="1035"/>
    </location>
</feature>
<dbReference type="Gene3D" id="1.25.40.10">
    <property type="entry name" value="Tetratricopeptide repeat domain"/>
    <property type="match status" value="3"/>
</dbReference>
<dbReference type="EMBL" id="JAPDMQ010000319">
    <property type="protein sequence ID" value="KAK0527221.1"/>
    <property type="molecule type" value="Genomic_DNA"/>
</dbReference>
<feature type="compositionally biased region" description="Basic and acidic residues" evidence="6">
    <location>
        <begin position="1132"/>
        <end position="1144"/>
    </location>
</feature>
<evidence type="ECO:0000313" key="8">
    <source>
        <dbReference type="EMBL" id="KAK0527221.1"/>
    </source>
</evidence>
<comment type="caution">
    <text evidence="8">The sequence shown here is derived from an EMBL/GenBank/DDBJ whole genome shotgun (WGS) entry which is preliminary data.</text>
</comment>
<keyword evidence="9" id="KW-1185">Reference proteome</keyword>
<dbReference type="InterPro" id="IPR011990">
    <property type="entry name" value="TPR-like_helical_dom_sf"/>
</dbReference>
<evidence type="ECO:0000256" key="5">
    <source>
        <dbReference type="PROSITE-ProRule" id="PRU00708"/>
    </source>
</evidence>
<evidence type="ECO:0000256" key="4">
    <source>
        <dbReference type="ARBA" id="ARBA00044511"/>
    </source>
</evidence>
<evidence type="ECO:0000259" key="7">
    <source>
        <dbReference type="Pfam" id="PF23276"/>
    </source>
</evidence>
<protein>
    <recommendedName>
        <fullName evidence="7">Pentatricopeptide repeat-containing protein-mitochondrial domain-containing protein</fullName>
    </recommendedName>
</protein>
<dbReference type="PANTHER" id="PTHR47447">
    <property type="entry name" value="OS03G0856100 PROTEIN"/>
    <property type="match status" value="1"/>
</dbReference>
<reference evidence="8" key="1">
    <citation type="journal article" date="2023" name="PhytoFront">
        <title>Draft Genome Resources of Seven Strains of Tilletia horrida, Causal Agent of Kernel Smut of Rice.</title>
        <authorList>
            <person name="Khanal S."/>
            <person name="Antony Babu S."/>
            <person name="Zhou X.G."/>
        </authorList>
    </citation>
    <scope>NUCLEOTIDE SEQUENCE</scope>
    <source>
        <strain evidence="8">TX3</strain>
    </source>
</reference>